<dbReference type="Pfam" id="PF02518">
    <property type="entry name" value="HATPase_c"/>
    <property type="match status" value="1"/>
</dbReference>
<dbReference type="SMART" id="SM01079">
    <property type="entry name" value="CHASE"/>
    <property type="match status" value="1"/>
</dbReference>
<dbReference type="InterPro" id="IPR036890">
    <property type="entry name" value="HATPase_C_sf"/>
</dbReference>
<dbReference type="GO" id="GO:0000155">
    <property type="term" value="F:phosphorelay sensor kinase activity"/>
    <property type="evidence" value="ECO:0007669"/>
    <property type="project" value="InterPro"/>
</dbReference>
<organism evidence="15">
    <name type="scientific">Chitinibacter mangrovi</name>
    <dbReference type="NCBI Taxonomy" id="3153927"/>
    <lineage>
        <taxon>Bacteria</taxon>
        <taxon>Pseudomonadati</taxon>
        <taxon>Pseudomonadota</taxon>
        <taxon>Betaproteobacteria</taxon>
        <taxon>Neisseriales</taxon>
        <taxon>Chitinibacteraceae</taxon>
        <taxon>Chitinibacter</taxon>
    </lineage>
</organism>
<proteinExistence type="predicted"/>
<evidence type="ECO:0000259" key="14">
    <source>
        <dbReference type="PROSITE" id="PS50109"/>
    </source>
</evidence>
<keyword evidence="8" id="KW-0418">Kinase</keyword>
<dbReference type="PROSITE" id="PS50109">
    <property type="entry name" value="HIS_KIN"/>
    <property type="match status" value="1"/>
</dbReference>
<protein>
    <recommendedName>
        <fullName evidence="3">histidine kinase</fullName>
        <ecNumber evidence="3">2.7.13.3</ecNumber>
    </recommendedName>
</protein>
<dbReference type="InterPro" id="IPR005467">
    <property type="entry name" value="His_kinase_dom"/>
</dbReference>
<evidence type="ECO:0000256" key="7">
    <source>
        <dbReference type="ARBA" id="ARBA00022741"/>
    </source>
</evidence>
<evidence type="ECO:0000256" key="2">
    <source>
        <dbReference type="ARBA" id="ARBA00004370"/>
    </source>
</evidence>
<evidence type="ECO:0000256" key="1">
    <source>
        <dbReference type="ARBA" id="ARBA00000085"/>
    </source>
</evidence>
<evidence type="ECO:0000256" key="11">
    <source>
        <dbReference type="ARBA" id="ARBA00023012"/>
    </source>
</evidence>
<feature type="transmembrane region" description="Helical" evidence="13">
    <location>
        <begin position="267"/>
        <end position="287"/>
    </location>
</feature>
<keyword evidence="12 13" id="KW-0472">Membrane</keyword>
<dbReference type="GO" id="GO:0016020">
    <property type="term" value="C:membrane"/>
    <property type="evidence" value="ECO:0007669"/>
    <property type="project" value="UniProtKB-SubCell"/>
</dbReference>
<dbReference type="AlphaFoldDB" id="A0AAU7FDK7"/>
<evidence type="ECO:0000256" key="4">
    <source>
        <dbReference type="ARBA" id="ARBA00022553"/>
    </source>
</evidence>
<dbReference type="EC" id="2.7.13.3" evidence="3"/>
<evidence type="ECO:0000256" key="10">
    <source>
        <dbReference type="ARBA" id="ARBA00022989"/>
    </source>
</evidence>
<evidence type="ECO:0000256" key="5">
    <source>
        <dbReference type="ARBA" id="ARBA00022679"/>
    </source>
</evidence>
<dbReference type="Gene3D" id="1.10.287.130">
    <property type="match status" value="1"/>
</dbReference>
<accession>A0AAU7FDK7</accession>
<dbReference type="SUPFAM" id="SSF47384">
    <property type="entry name" value="Homodimeric domain of signal transducing histidine kinase"/>
    <property type="match status" value="1"/>
</dbReference>
<comment type="catalytic activity">
    <reaction evidence="1">
        <text>ATP + protein L-histidine = ADP + protein N-phospho-L-histidine.</text>
        <dbReference type="EC" id="2.7.13.3"/>
    </reaction>
</comment>
<keyword evidence="9 15" id="KW-0067">ATP-binding</keyword>
<dbReference type="PANTHER" id="PTHR43065:SF10">
    <property type="entry name" value="PEROXIDE STRESS-ACTIVATED HISTIDINE KINASE MAK3"/>
    <property type="match status" value="1"/>
</dbReference>
<dbReference type="InterPro" id="IPR003661">
    <property type="entry name" value="HisK_dim/P_dom"/>
</dbReference>
<dbReference type="InterPro" id="IPR004358">
    <property type="entry name" value="Sig_transdc_His_kin-like_C"/>
</dbReference>
<dbReference type="InterPro" id="IPR006189">
    <property type="entry name" value="CHASE_dom"/>
</dbReference>
<dbReference type="SMART" id="SM00387">
    <property type="entry name" value="HATPase_c"/>
    <property type="match status" value="1"/>
</dbReference>
<keyword evidence="5" id="KW-0808">Transferase</keyword>
<gene>
    <name evidence="15" type="ORF">ABHF33_07120</name>
</gene>
<keyword evidence="4" id="KW-0597">Phosphoprotein</keyword>
<evidence type="ECO:0000256" key="9">
    <source>
        <dbReference type="ARBA" id="ARBA00022840"/>
    </source>
</evidence>
<evidence type="ECO:0000313" key="15">
    <source>
        <dbReference type="EMBL" id="XBM02032.1"/>
    </source>
</evidence>
<dbReference type="InterPro" id="IPR003594">
    <property type="entry name" value="HATPase_dom"/>
</dbReference>
<dbReference type="PRINTS" id="PR00344">
    <property type="entry name" value="BCTRLSENSOR"/>
</dbReference>
<name>A0AAU7FDK7_9NEIS</name>
<keyword evidence="10 13" id="KW-1133">Transmembrane helix</keyword>
<reference evidence="15" key="1">
    <citation type="submission" date="2024-05" db="EMBL/GenBank/DDBJ databases">
        <authorList>
            <person name="Yang L."/>
            <person name="Pan L."/>
        </authorList>
    </citation>
    <scope>NUCLEOTIDE SEQUENCE</scope>
    <source>
        <strain evidence="15">FCG-7</strain>
    </source>
</reference>
<dbReference type="InterPro" id="IPR036097">
    <property type="entry name" value="HisK_dim/P_sf"/>
</dbReference>
<keyword evidence="11" id="KW-0902">Two-component regulatory system</keyword>
<dbReference type="InterPro" id="IPR042240">
    <property type="entry name" value="CHASE_sf"/>
</dbReference>
<keyword evidence="6 13" id="KW-0812">Transmembrane</keyword>
<dbReference type="PANTHER" id="PTHR43065">
    <property type="entry name" value="SENSOR HISTIDINE KINASE"/>
    <property type="match status" value="1"/>
</dbReference>
<dbReference type="SMART" id="SM00388">
    <property type="entry name" value="HisKA"/>
    <property type="match status" value="1"/>
</dbReference>
<evidence type="ECO:0000256" key="6">
    <source>
        <dbReference type="ARBA" id="ARBA00022692"/>
    </source>
</evidence>
<dbReference type="SUPFAM" id="SSF55874">
    <property type="entry name" value="ATPase domain of HSP90 chaperone/DNA topoisomerase II/histidine kinase"/>
    <property type="match status" value="1"/>
</dbReference>
<dbReference type="EMBL" id="CP157355">
    <property type="protein sequence ID" value="XBM02032.1"/>
    <property type="molecule type" value="Genomic_DNA"/>
</dbReference>
<evidence type="ECO:0000256" key="13">
    <source>
        <dbReference type="SAM" id="Phobius"/>
    </source>
</evidence>
<dbReference type="Pfam" id="PF00512">
    <property type="entry name" value="HisKA"/>
    <property type="match status" value="1"/>
</dbReference>
<dbReference type="RefSeq" id="WP_348946300.1">
    <property type="nucleotide sequence ID" value="NZ_CP157355.1"/>
</dbReference>
<feature type="domain" description="Histidine kinase" evidence="14">
    <location>
        <begin position="315"/>
        <end position="530"/>
    </location>
</feature>
<dbReference type="CDD" id="cd00082">
    <property type="entry name" value="HisKA"/>
    <property type="match status" value="1"/>
</dbReference>
<dbReference type="GO" id="GO:0005524">
    <property type="term" value="F:ATP binding"/>
    <property type="evidence" value="ECO:0007669"/>
    <property type="project" value="UniProtKB-KW"/>
</dbReference>
<keyword evidence="7" id="KW-0547">Nucleotide-binding</keyword>
<evidence type="ECO:0000256" key="8">
    <source>
        <dbReference type="ARBA" id="ARBA00022777"/>
    </source>
</evidence>
<dbReference type="KEGG" id="cmav:ABHF33_07120"/>
<comment type="subcellular location">
    <subcellularLocation>
        <location evidence="2">Membrane</location>
    </subcellularLocation>
</comment>
<dbReference type="Gene3D" id="3.30.565.10">
    <property type="entry name" value="Histidine kinase-like ATPase, C-terminal domain"/>
    <property type="match status" value="1"/>
</dbReference>
<evidence type="ECO:0000256" key="3">
    <source>
        <dbReference type="ARBA" id="ARBA00012438"/>
    </source>
</evidence>
<dbReference type="Gene3D" id="3.30.450.350">
    <property type="entry name" value="CHASE domain"/>
    <property type="match status" value="1"/>
</dbReference>
<sequence>MSNLLLLVGVVLSGYAGIMAQRLAEQEAKSQFDRQAQVVKEQIVRQTQDYEGVLRSLQSLFSTFGVLQSDDYAAFVKKLKINQRYPGLLLLEYIEPPHSSDEIKYFPPVIENSQTDSDPVLTTATVVAADSPSIAAAGRSVTEANKATLESALTFRLPIFSKGVSLETAEQRRSAYSGSIGASFNIGRMFTGLNTGDLRVQVFIEEPMQMPGSTTSASINHKIYDSVDGAEEFAGAFKEHLKLSFSANNLDVIVSQQSASSRSMLKGAAVTLLGLLLSALVFILVRLRLERQLHDKQMALEQFSKLSLLGEMSAALAHQLKQPLAAIRYQTEALQIRQSRETLNQELMTEGFEQIVQQADGAIEFVDYIRDFLKRQSLKNGSFSLRELFKSSFELCEASILEMGCALQVETPVQDVQVMGQLVAIENVLINLVRNAAEAIMTSGTPDGRILVTHQCIAKSLRIIVSDNGPGISEDAKAHLFEAFFTTKEKGMGMGLRICQQIVHDHHGIIEVENNEYGGARFIIQLPIHSV</sequence>
<evidence type="ECO:0000256" key="12">
    <source>
        <dbReference type="ARBA" id="ARBA00023136"/>
    </source>
</evidence>